<keyword evidence="3" id="KW-1185">Reference proteome</keyword>
<protein>
    <submittedName>
        <fullName evidence="1">Uncharacterized protein</fullName>
    </submittedName>
</protein>
<dbReference type="EMBL" id="AUPC02000168">
    <property type="protein sequence ID" value="POG67627.1"/>
    <property type="molecule type" value="Genomic_DNA"/>
</dbReference>
<sequence length="561" mass="65378">MSSTKLTIQLLASGSLVSRLHYGIYAVNWWTFIDKKMPNEEKQICIPLRLNMRVQSELNKTKFIVRIVSAEDGIKPGYVCESDVAAKVYLSASEAINKTYNNLFNNKTRYPGPSILGFDNETIIQELLSDVLFFPFKIMVDKLSILVIKFGDSKKKNMVGYQSSFMYKYKEKQSLFLQKIESKNYCIEVFQKKERIAYYIDISPTEVWKKTGILKNYNGNVLFGIEHPITINVLKNYEKLPICSVNEWDNIEIITQAFEQHLKRRTIADLNWHKFFIEWKEQESSIIEFMTHLKPLYPPNYEFTDRELRAWRKMMKSVGCTNITPYKKEESKPEFWTCAVDPSSDHAALLYLFDKGLLNGVYKNEPEFIEKNNQLKVIIDKFWNCFKEAIGVNKCGLDGKQRILSIITETFGFREIQKKLQISNDLISTAKKYSRVNGPGCPAKIKPVVTRNYISEIKDKEFESFFSDKDNVTMSSYRVDPKTSLPLLYLKDSKETLWQKFEAAYPDGIKRTSFMARLSSGRYVYRKDLGGLCNICNEYCYEVFDTLINLVRLHVKKESRV</sequence>
<reference evidence="1 3" key="1">
    <citation type="journal article" date="2013" name="Proc. Natl. Acad. Sci. U.S.A.">
        <title>Genome of an arbuscular mycorrhizal fungus provides insight into the oldest plant symbiosis.</title>
        <authorList>
            <person name="Tisserant E."/>
            <person name="Malbreil M."/>
            <person name="Kuo A."/>
            <person name="Kohler A."/>
            <person name="Symeonidi A."/>
            <person name="Balestrini R."/>
            <person name="Charron P."/>
            <person name="Duensing N."/>
            <person name="Frei Dit Frey N."/>
            <person name="Gianinazzi-Pearson V."/>
            <person name="Gilbert L.B."/>
            <person name="Handa Y."/>
            <person name="Herr J.R."/>
            <person name="Hijri M."/>
            <person name="Koul R."/>
            <person name="Kawaguchi M."/>
            <person name="Krajinski F."/>
            <person name="Lammers P.J."/>
            <person name="Masclaux F.G."/>
            <person name="Murat C."/>
            <person name="Morin E."/>
            <person name="Ndikumana S."/>
            <person name="Pagni M."/>
            <person name="Petitpierre D."/>
            <person name="Requena N."/>
            <person name="Rosikiewicz P."/>
            <person name="Riley R."/>
            <person name="Saito K."/>
            <person name="San Clemente H."/>
            <person name="Shapiro H."/>
            <person name="van Tuinen D."/>
            <person name="Becard G."/>
            <person name="Bonfante P."/>
            <person name="Paszkowski U."/>
            <person name="Shachar-Hill Y.Y."/>
            <person name="Tuskan G.A."/>
            <person name="Young P.W."/>
            <person name="Sanders I.R."/>
            <person name="Henrissat B."/>
            <person name="Rensing S.A."/>
            <person name="Grigoriev I.V."/>
            <person name="Corradi N."/>
            <person name="Roux C."/>
            <person name="Martin F."/>
        </authorList>
    </citation>
    <scope>NUCLEOTIDE SEQUENCE [LARGE SCALE GENOMIC DNA]</scope>
    <source>
        <strain evidence="3">DAOM 181602 / DAOM 197198 / MUCL 43194</strain>
        <strain evidence="1">DAOM 197198</strain>
    </source>
</reference>
<reference evidence="1 3" key="2">
    <citation type="journal article" date="2018" name="New Phytol.">
        <title>High intraspecific genome diversity in the model arbuscular mycorrhizal symbiont Rhizophagus irregularis.</title>
        <authorList>
            <person name="Chen E.C.H."/>
            <person name="Morin E."/>
            <person name="Beaudet D."/>
            <person name="Noel J."/>
            <person name="Yildirir G."/>
            <person name="Ndikumana S."/>
            <person name="Charron P."/>
            <person name="St-Onge C."/>
            <person name="Giorgi J."/>
            <person name="Kruger M."/>
            <person name="Marton T."/>
            <person name="Ropars J."/>
            <person name="Grigoriev I.V."/>
            <person name="Hainaut M."/>
            <person name="Henrissat B."/>
            <person name="Roux C."/>
            <person name="Martin F."/>
            <person name="Corradi N."/>
        </authorList>
    </citation>
    <scope>NUCLEOTIDE SEQUENCE [LARGE SCALE GENOMIC DNA]</scope>
    <source>
        <strain evidence="3">DAOM 181602 / DAOM 197198 / MUCL 43194</strain>
        <strain evidence="1">DAOM 197198</strain>
    </source>
</reference>
<comment type="caution">
    <text evidence="1">The sequence shown here is derived from an EMBL/GenBank/DDBJ whole genome shotgun (WGS) entry which is preliminary data.</text>
</comment>
<dbReference type="Proteomes" id="UP000018888">
    <property type="component" value="Unassembled WGS sequence"/>
</dbReference>
<gene>
    <name evidence="2" type="ORF">GLOIN_2v1535567</name>
    <name evidence="1" type="ORF">GLOIN_2v1645834</name>
</gene>
<accession>A0A2P4PQH6</accession>
<evidence type="ECO:0000313" key="1">
    <source>
        <dbReference type="EMBL" id="POG67627.1"/>
    </source>
</evidence>
<organism evidence="1 3">
    <name type="scientific">Rhizophagus irregularis (strain DAOM 181602 / DAOM 197198 / MUCL 43194)</name>
    <name type="common">Arbuscular mycorrhizal fungus</name>
    <name type="synonym">Glomus intraradices</name>
    <dbReference type="NCBI Taxonomy" id="747089"/>
    <lineage>
        <taxon>Eukaryota</taxon>
        <taxon>Fungi</taxon>
        <taxon>Fungi incertae sedis</taxon>
        <taxon>Mucoromycota</taxon>
        <taxon>Glomeromycotina</taxon>
        <taxon>Glomeromycetes</taxon>
        <taxon>Glomerales</taxon>
        <taxon>Glomeraceae</taxon>
        <taxon>Rhizophagus</taxon>
    </lineage>
</organism>
<name>A0A2P4PQH6_RHIID</name>
<proteinExistence type="predicted"/>
<dbReference type="EMBL" id="AUPC02000031">
    <property type="protein sequence ID" value="POG78564.1"/>
    <property type="molecule type" value="Genomic_DNA"/>
</dbReference>
<dbReference type="AlphaFoldDB" id="A0A2P4PQH6"/>
<evidence type="ECO:0000313" key="3">
    <source>
        <dbReference type="Proteomes" id="UP000018888"/>
    </source>
</evidence>
<dbReference type="VEuPathDB" id="FungiDB:RhiirFUN_005027"/>
<evidence type="ECO:0000313" key="2">
    <source>
        <dbReference type="EMBL" id="POG78564.1"/>
    </source>
</evidence>